<dbReference type="PANTHER" id="PTHR10920:SF12">
    <property type="entry name" value="TRNA (CYTIDINE(32)_GUANOSINE(34)-2'-O)-METHYLTRANSFERASE-RELATED"/>
    <property type="match status" value="1"/>
</dbReference>
<evidence type="ECO:0000256" key="3">
    <source>
        <dbReference type="ARBA" id="ARBA00022679"/>
    </source>
</evidence>
<dbReference type="AlphaFoldDB" id="K3WZB4"/>
<reference evidence="11" key="1">
    <citation type="journal article" date="2010" name="Genome Biol.">
        <title>Genome sequence of the necrotrophic plant pathogen Pythium ultimum reveals original pathogenicity mechanisms and effector repertoire.</title>
        <authorList>
            <person name="Levesque C.A."/>
            <person name="Brouwer H."/>
            <person name="Cano L."/>
            <person name="Hamilton J.P."/>
            <person name="Holt C."/>
            <person name="Huitema E."/>
            <person name="Raffaele S."/>
            <person name="Robideau G.P."/>
            <person name="Thines M."/>
            <person name="Win J."/>
            <person name="Zerillo M.M."/>
            <person name="Beakes G.W."/>
            <person name="Boore J.L."/>
            <person name="Busam D."/>
            <person name="Dumas B."/>
            <person name="Ferriera S."/>
            <person name="Fuerstenberg S.I."/>
            <person name="Gachon C.M."/>
            <person name="Gaulin E."/>
            <person name="Govers F."/>
            <person name="Grenville-Briggs L."/>
            <person name="Horner N."/>
            <person name="Hostetler J."/>
            <person name="Jiang R.H."/>
            <person name="Johnson J."/>
            <person name="Krajaejun T."/>
            <person name="Lin H."/>
            <person name="Meijer H.J."/>
            <person name="Moore B."/>
            <person name="Morris P."/>
            <person name="Phuntmart V."/>
            <person name="Puiu D."/>
            <person name="Shetty J."/>
            <person name="Stajich J.E."/>
            <person name="Tripathy S."/>
            <person name="Wawra S."/>
            <person name="van West P."/>
            <person name="Whitty B.R."/>
            <person name="Coutinho P.M."/>
            <person name="Henrissat B."/>
            <person name="Martin F."/>
            <person name="Thomas P.D."/>
            <person name="Tyler B.M."/>
            <person name="De Vries R.P."/>
            <person name="Kamoun S."/>
            <person name="Yandell M."/>
            <person name="Tisserat N."/>
            <person name="Buell C.R."/>
        </authorList>
    </citation>
    <scope>NUCLEOTIDE SEQUENCE</scope>
    <source>
        <strain evidence="11">DAOM:BR144</strain>
    </source>
</reference>
<feature type="domain" description="Ribosomal RNA methyltransferase FtsJ" evidence="9">
    <location>
        <begin position="22"/>
        <end position="216"/>
    </location>
</feature>
<dbReference type="STRING" id="431595.K3WZB4"/>
<keyword evidence="3 7" id="KW-0808">Transferase</keyword>
<name>K3WZB4_GLOUD</name>
<keyword evidence="4 7" id="KW-0949">S-adenosyl-L-methionine</keyword>
<evidence type="ECO:0000256" key="6">
    <source>
        <dbReference type="ARBA" id="ARBA00048902"/>
    </source>
</evidence>
<evidence type="ECO:0000256" key="2">
    <source>
        <dbReference type="ARBA" id="ARBA00022603"/>
    </source>
</evidence>
<sequence>MAKSATDANRDIYYRRAKEVGFRARSAFKLLQLDEQFGILQNVHRAVDLCAAPGSWSQVLSRKLYDPSVTTTIAEQEGDDAAANDVRIVSVDLQEMAPIPGVELVQGDITSKKTAEQIISYFKGKKAQVVVSDGAPDVTGVHDIDEFVQAELLAAALNITTHVLEEGGSFVAKIFRCQQYDLLATQLKVFFASVSCSKPKSSRTQSNEAFVVCQGFKMPQNYTPVMTSYLLPRYGLSEGERYDPVLVPFLACGDLSGYDAIQQFE</sequence>
<dbReference type="EMBL" id="GL376602">
    <property type="status" value="NOT_ANNOTATED_CDS"/>
    <property type="molecule type" value="Genomic_DNA"/>
</dbReference>
<dbReference type="Proteomes" id="UP000019132">
    <property type="component" value="Unassembled WGS sequence"/>
</dbReference>
<keyword evidence="2 7" id="KW-0489">Methyltransferase</keyword>
<dbReference type="EnsemblProtists" id="PYU1_T010313">
    <property type="protein sequence ID" value="PYU1_T010313"/>
    <property type="gene ID" value="PYU1_G010293"/>
</dbReference>
<dbReference type="InParanoid" id="K3WZB4"/>
<comment type="function">
    <text evidence="7">Methylates the 2'-O-ribose of nucleotides at positions 32 and 34 of the tRNA anticodon loop of substrate tRNAs.</text>
</comment>
<comment type="subcellular location">
    <subcellularLocation>
        <location evidence="7">Cytoplasm</location>
    </subcellularLocation>
</comment>
<organism evidence="10 11">
    <name type="scientific">Globisporangium ultimum (strain ATCC 200006 / CBS 805.95 / DAOM BR144)</name>
    <name type="common">Pythium ultimum</name>
    <dbReference type="NCBI Taxonomy" id="431595"/>
    <lineage>
        <taxon>Eukaryota</taxon>
        <taxon>Sar</taxon>
        <taxon>Stramenopiles</taxon>
        <taxon>Oomycota</taxon>
        <taxon>Peronosporomycetes</taxon>
        <taxon>Pythiales</taxon>
        <taxon>Pythiaceae</taxon>
        <taxon>Globisporangium</taxon>
    </lineage>
</organism>
<dbReference type="GO" id="GO:0005737">
    <property type="term" value="C:cytoplasm"/>
    <property type="evidence" value="ECO:0007669"/>
    <property type="project" value="UniProtKB-SubCell"/>
</dbReference>
<dbReference type="EC" id="2.1.1.205" evidence="7"/>
<dbReference type="FunFam" id="3.40.50.150:FF:000187">
    <property type="entry name" value="Ribosomal RNA methyltransferase putative"/>
    <property type="match status" value="1"/>
</dbReference>
<feature type="binding site" evidence="7">
    <location>
        <position position="108"/>
    </location>
    <ligand>
        <name>S-adenosyl-L-methionine</name>
        <dbReference type="ChEBI" id="CHEBI:59789"/>
    </ligand>
</feature>
<dbReference type="InterPro" id="IPR002877">
    <property type="entry name" value="RNA_MeTrfase_FtsJ_dom"/>
</dbReference>
<dbReference type="InterPro" id="IPR050082">
    <property type="entry name" value="RNA_methyltr_RlmE"/>
</dbReference>
<dbReference type="SUPFAM" id="SSF53335">
    <property type="entry name" value="S-adenosyl-L-methionine-dependent methyltransferases"/>
    <property type="match status" value="1"/>
</dbReference>
<proteinExistence type="inferred from homology"/>
<dbReference type="HOGENOM" id="CLU_009422_1_2_1"/>
<keyword evidence="11" id="KW-1185">Reference proteome</keyword>
<dbReference type="GO" id="GO:0002128">
    <property type="term" value="P:tRNA nucleoside ribose methylation"/>
    <property type="evidence" value="ECO:0007669"/>
    <property type="project" value="UniProtKB-UniRule"/>
</dbReference>
<accession>K3WZB4</accession>
<dbReference type="InterPro" id="IPR015507">
    <property type="entry name" value="rRNA-MeTfrase_E"/>
</dbReference>
<keyword evidence="1 7" id="KW-0963">Cytoplasm</keyword>
<reference evidence="11" key="2">
    <citation type="submission" date="2010-04" db="EMBL/GenBank/DDBJ databases">
        <authorList>
            <person name="Buell R."/>
            <person name="Hamilton J."/>
            <person name="Hostetler J."/>
        </authorList>
    </citation>
    <scope>NUCLEOTIDE SEQUENCE [LARGE SCALE GENOMIC DNA]</scope>
    <source>
        <strain evidence="11">DAOM:BR144</strain>
    </source>
</reference>
<dbReference type="Gene3D" id="3.40.50.150">
    <property type="entry name" value="Vaccinia Virus protein VP39"/>
    <property type="match status" value="1"/>
</dbReference>
<evidence type="ECO:0000256" key="7">
    <source>
        <dbReference type="HAMAP-Rule" id="MF_03162"/>
    </source>
</evidence>
<evidence type="ECO:0000256" key="8">
    <source>
        <dbReference type="PIRSR" id="PIRSR005461-1"/>
    </source>
</evidence>
<dbReference type="GO" id="GO:0106340">
    <property type="term" value="F:tRNA (guanosine(34)-2'-O)-methyltransferase activity"/>
    <property type="evidence" value="ECO:0007669"/>
    <property type="project" value="UniProtKB-ARBA"/>
</dbReference>
<feature type="binding site" evidence="7">
    <location>
        <position position="92"/>
    </location>
    <ligand>
        <name>S-adenosyl-L-methionine</name>
        <dbReference type="ChEBI" id="CHEBI:59789"/>
    </ligand>
</feature>
<comment type="similarity">
    <text evidence="7">Belongs to the class I-like SAM-binding methyltransferase superfamily. RNA methyltransferase RlmE family. TRM7 subfamily.</text>
</comment>
<evidence type="ECO:0000313" key="11">
    <source>
        <dbReference type="Proteomes" id="UP000019132"/>
    </source>
</evidence>
<dbReference type="eggNOG" id="KOG1099">
    <property type="taxonomic scope" value="Eukaryota"/>
</dbReference>
<dbReference type="PIRSF" id="PIRSF005461">
    <property type="entry name" value="23S_rRNA_mtase"/>
    <property type="match status" value="1"/>
</dbReference>
<dbReference type="VEuPathDB" id="FungiDB:PYU1_G010293"/>
<dbReference type="InterPro" id="IPR028590">
    <property type="entry name" value="RNA_methyltr_E_TRM7"/>
</dbReference>
<dbReference type="InterPro" id="IPR029063">
    <property type="entry name" value="SAM-dependent_MTases_sf"/>
</dbReference>
<keyword evidence="5 7" id="KW-0819">tRNA processing</keyword>
<evidence type="ECO:0000256" key="4">
    <source>
        <dbReference type="ARBA" id="ARBA00022691"/>
    </source>
</evidence>
<dbReference type="Pfam" id="PF01728">
    <property type="entry name" value="FtsJ"/>
    <property type="match status" value="1"/>
</dbReference>
<evidence type="ECO:0000259" key="9">
    <source>
        <dbReference type="Pfam" id="PF01728"/>
    </source>
</evidence>
<protein>
    <recommendedName>
        <fullName evidence="7">Putative tRNA (cytidine(32)/guanosine(34)-2'-O)-methyltransferase</fullName>
        <ecNumber evidence="7">2.1.1.205</ecNumber>
    </recommendedName>
    <alternativeName>
        <fullName evidence="7">2'-O-ribose RNA methyltransferase TRM7 homolog</fullName>
    </alternativeName>
</protein>
<evidence type="ECO:0000313" key="10">
    <source>
        <dbReference type="EnsemblProtists" id="PYU1_T010313"/>
    </source>
</evidence>
<dbReference type="GO" id="GO:0002181">
    <property type="term" value="P:cytoplasmic translation"/>
    <property type="evidence" value="ECO:0007669"/>
    <property type="project" value="UniProtKB-UniRule"/>
</dbReference>
<dbReference type="PANTHER" id="PTHR10920">
    <property type="entry name" value="RIBOSOMAL RNA METHYLTRANSFERASE"/>
    <property type="match status" value="1"/>
</dbReference>
<evidence type="ECO:0000256" key="1">
    <source>
        <dbReference type="ARBA" id="ARBA00022490"/>
    </source>
</evidence>
<reference evidence="10" key="3">
    <citation type="submission" date="2015-02" db="UniProtKB">
        <authorList>
            <consortium name="EnsemblProtists"/>
        </authorList>
    </citation>
    <scope>IDENTIFICATION</scope>
    <source>
        <strain evidence="10">DAOM BR144</strain>
    </source>
</reference>
<dbReference type="HAMAP" id="MF_03162">
    <property type="entry name" value="RNA_methyltr_E_TRM7"/>
    <property type="match status" value="1"/>
</dbReference>
<dbReference type="HAMAP" id="MF_01547">
    <property type="entry name" value="RNA_methyltr_E"/>
    <property type="match status" value="1"/>
</dbReference>
<dbReference type="OMA" id="YDDMIND"/>
<feature type="binding site" evidence="7">
    <location>
        <position position="54"/>
    </location>
    <ligand>
        <name>S-adenosyl-L-methionine</name>
        <dbReference type="ChEBI" id="CHEBI:59789"/>
    </ligand>
</feature>
<feature type="binding site" evidence="7">
    <location>
        <position position="56"/>
    </location>
    <ligand>
        <name>S-adenosyl-L-methionine</name>
        <dbReference type="ChEBI" id="CHEBI:59789"/>
    </ligand>
</feature>
<feature type="binding site" evidence="7">
    <location>
        <position position="133"/>
    </location>
    <ligand>
        <name>S-adenosyl-L-methionine</name>
        <dbReference type="ChEBI" id="CHEBI:59789"/>
    </ligand>
</feature>
<evidence type="ECO:0000256" key="5">
    <source>
        <dbReference type="ARBA" id="ARBA00022694"/>
    </source>
</evidence>
<comment type="catalytic activity">
    <reaction evidence="6 7">
        <text>cytidine(32)/guanosine(34) in tRNA + 2 S-adenosyl-L-methionine = 2'-O-methylcytidine(32)/2'-O-methylguanosine(34) in tRNA + 2 S-adenosyl-L-homocysteine + 2 H(+)</text>
        <dbReference type="Rhea" id="RHEA:42396"/>
        <dbReference type="Rhea" id="RHEA-COMP:10246"/>
        <dbReference type="Rhea" id="RHEA-COMP:10247"/>
        <dbReference type="ChEBI" id="CHEBI:15378"/>
        <dbReference type="ChEBI" id="CHEBI:57856"/>
        <dbReference type="ChEBI" id="CHEBI:59789"/>
        <dbReference type="ChEBI" id="CHEBI:74269"/>
        <dbReference type="ChEBI" id="CHEBI:74445"/>
        <dbReference type="ChEBI" id="CHEBI:74495"/>
        <dbReference type="ChEBI" id="CHEBI:82748"/>
        <dbReference type="EC" id="2.1.1.205"/>
    </reaction>
</comment>
<feature type="active site" description="Proton acceptor" evidence="7 8">
    <location>
        <position position="173"/>
    </location>
</feature>
<dbReference type="FunCoup" id="K3WZB4">
    <property type="interactions" value="583"/>
</dbReference>